<accession>A0AAD4T169</accession>
<reference evidence="2" key="1">
    <citation type="submission" date="2022-04" db="EMBL/GenBank/DDBJ databases">
        <title>A functionally conserved STORR gene fusion in Papaver species that diverged 16.8 million years ago.</title>
        <authorList>
            <person name="Catania T."/>
        </authorList>
    </citation>
    <scope>NUCLEOTIDE SEQUENCE</scope>
    <source>
        <strain evidence="2">S-188037</strain>
    </source>
</reference>
<sequence>EEEREREREIIRRLRDRKLIEVDHLLLLEGFHKDLRDVLLWLSFSFWQGSLQEKNANDSMSSGVPTSNQNQQAITSGQQILQSIVARGSNARTDSKVYLSM</sequence>
<organism evidence="2 3">
    <name type="scientific">Papaver atlanticum</name>
    <dbReference type="NCBI Taxonomy" id="357466"/>
    <lineage>
        <taxon>Eukaryota</taxon>
        <taxon>Viridiplantae</taxon>
        <taxon>Streptophyta</taxon>
        <taxon>Embryophyta</taxon>
        <taxon>Tracheophyta</taxon>
        <taxon>Spermatophyta</taxon>
        <taxon>Magnoliopsida</taxon>
        <taxon>Ranunculales</taxon>
        <taxon>Papaveraceae</taxon>
        <taxon>Papaveroideae</taxon>
        <taxon>Papaver</taxon>
    </lineage>
</organism>
<evidence type="ECO:0000313" key="3">
    <source>
        <dbReference type="Proteomes" id="UP001202328"/>
    </source>
</evidence>
<proteinExistence type="predicted"/>
<gene>
    <name evidence="2" type="ORF">MKW98_009942</name>
</gene>
<protein>
    <submittedName>
        <fullName evidence="2">Uncharacterized protein</fullName>
    </submittedName>
</protein>
<feature type="region of interest" description="Disordered" evidence="1">
    <location>
        <begin position="55"/>
        <end position="75"/>
    </location>
</feature>
<evidence type="ECO:0000256" key="1">
    <source>
        <dbReference type="SAM" id="MobiDB-lite"/>
    </source>
</evidence>
<dbReference type="AlphaFoldDB" id="A0AAD4T169"/>
<dbReference type="EMBL" id="JAJJMB010006318">
    <property type="protein sequence ID" value="KAI3935023.1"/>
    <property type="molecule type" value="Genomic_DNA"/>
</dbReference>
<keyword evidence="3" id="KW-1185">Reference proteome</keyword>
<feature type="non-terminal residue" evidence="2">
    <location>
        <position position="1"/>
    </location>
</feature>
<comment type="caution">
    <text evidence="2">The sequence shown here is derived from an EMBL/GenBank/DDBJ whole genome shotgun (WGS) entry which is preliminary data.</text>
</comment>
<evidence type="ECO:0000313" key="2">
    <source>
        <dbReference type="EMBL" id="KAI3935023.1"/>
    </source>
</evidence>
<dbReference type="Proteomes" id="UP001202328">
    <property type="component" value="Unassembled WGS sequence"/>
</dbReference>
<name>A0AAD4T169_9MAGN</name>